<gene>
    <name evidence="2" type="ORF">ACFQ4L_10320</name>
</gene>
<reference evidence="3" key="1">
    <citation type="journal article" date="2019" name="Int. J. Syst. Evol. Microbiol.">
        <title>The Global Catalogue of Microorganisms (GCM) 10K type strain sequencing project: providing services to taxonomists for standard genome sequencing and annotation.</title>
        <authorList>
            <consortium name="The Broad Institute Genomics Platform"/>
            <consortium name="The Broad Institute Genome Sequencing Center for Infectious Disease"/>
            <person name="Wu L."/>
            <person name="Ma J."/>
        </authorList>
    </citation>
    <scope>NUCLEOTIDE SEQUENCE [LARGE SCALE GENOMIC DNA]</scope>
    <source>
        <strain evidence="3">CCM 8951</strain>
    </source>
</reference>
<organism evidence="2 3">
    <name type="scientific">Lapidilactobacillus mulanensis</name>
    <dbReference type="NCBI Taxonomy" id="2485999"/>
    <lineage>
        <taxon>Bacteria</taxon>
        <taxon>Bacillati</taxon>
        <taxon>Bacillota</taxon>
        <taxon>Bacilli</taxon>
        <taxon>Lactobacillales</taxon>
        <taxon>Lactobacillaceae</taxon>
        <taxon>Lapidilactobacillus</taxon>
    </lineage>
</organism>
<accession>A0ABW4DTA7</accession>
<keyword evidence="3" id="KW-1185">Reference proteome</keyword>
<evidence type="ECO:0000256" key="1">
    <source>
        <dbReference type="SAM" id="MobiDB-lite"/>
    </source>
</evidence>
<dbReference type="RefSeq" id="WP_125577425.1">
    <property type="nucleotide sequence ID" value="NZ_JBHTOF010000103.1"/>
</dbReference>
<protein>
    <recommendedName>
        <fullName evidence="4">Acetyl-CoA carboxylase</fullName>
    </recommendedName>
</protein>
<evidence type="ECO:0008006" key="4">
    <source>
        <dbReference type="Google" id="ProtNLM"/>
    </source>
</evidence>
<dbReference type="Proteomes" id="UP001597244">
    <property type="component" value="Unassembled WGS sequence"/>
</dbReference>
<comment type="caution">
    <text evidence="2">The sequence shown here is derived from an EMBL/GenBank/DDBJ whole genome shotgun (WGS) entry which is preliminary data.</text>
</comment>
<dbReference type="EMBL" id="JBHTOF010000103">
    <property type="protein sequence ID" value="MFD1466455.1"/>
    <property type="molecule type" value="Genomic_DNA"/>
</dbReference>
<sequence length="114" mass="13852">MNEYEKELVEEYQAHFNKLYNSRYWLVVVNNHFDDIYSFFIYSEKVRGKIQRSYELVHFPRDPELYDKMIAKLKSISKLSIEYRDTRHLIHPGEDITHDTIHGHGRSTKYDPKK</sequence>
<proteinExistence type="predicted"/>
<feature type="region of interest" description="Disordered" evidence="1">
    <location>
        <begin position="94"/>
        <end position="114"/>
    </location>
</feature>
<name>A0ABW4DTA7_9LACO</name>
<evidence type="ECO:0000313" key="3">
    <source>
        <dbReference type="Proteomes" id="UP001597244"/>
    </source>
</evidence>
<evidence type="ECO:0000313" key="2">
    <source>
        <dbReference type="EMBL" id="MFD1466455.1"/>
    </source>
</evidence>